<keyword evidence="1" id="KW-0472">Membrane</keyword>
<dbReference type="Pfam" id="PF16357">
    <property type="entry name" value="PepSY_TM_like_2"/>
    <property type="match status" value="1"/>
</dbReference>
<dbReference type="Proteomes" id="UP000727456">
    <property type="component" value="Unassembled WGS sequence"/>
</dbReference>
<comment type="caution">
    <text evidence="2">The sequence shown here is derived from an EMBL/GenBank/DDBJ whole genome shotgun (WGS) entry which is preliminary data.</text>
</comment>
<evidence type="ECO:0008006" key="4">
    <source>
        <dbReference type="Google" id="ProtNLM"/>
    </source>
</evidence>
<gene>
    <name evidence="2" type="ORF">FHS31_000640</name>
</gene>
<feature type="transmembrane region" description="Helical" evidence="1">
    <location>
        <begin position="33"/>
        <end position="55"/>
    </location>
</feature>
<keyword evidence="3" id="KW-1185">Reference proteome</keyword>
<keyword evidence="1" id="KW-0812">Transmembrane</keyword>
<sequence length="220" mass="23913">MNEASPAAMKTAAAPKKPKWRSRGWWMRQLHTWHYMSAAVSLVGILAFAITGFLLNHGELIPAHPIVAHKEAQLAPSLLAELKTPATSDAPLPAAVADAVRQAVKLDPAGRPGEWSDSDVYVALPRPGGDAWVSVDRASGKISSEKTDQGWISYLNDLHKGRNTGPGWRWFIDVFAAACIVFSVTGLFLLQFLARNRPLTWPLVGLGLAIPVLIAILFIH</sequence>
<evidence type="ECO:0000256" key="1">
    <source>
        <dbReference type="SAM" id="Phobius"/>
    </source>
</evidence>
<reference evidence="2 3" key="1">
    <citation type="submission" date="2020-03" db="EMBL/GenBank/DDBJ databases">
        <title>Genomic Encyclopedia of Type Strains, Phase III (KMG-III): the genomes of soil and plant-associated and newly described type strains.</title>
        <authorList>
            <person name="Whitman W."/>
        </authorList>
    </citation>
    <scope>NUCLEOTIDE SEQUENCE [LARGE SCALE GENOMIC DNA]</scope>
    <source>
        <strain evidence="2 3">CECT 8804</strain>
    </source>
</reference>
<protein>
    <recommendedName>
        <fullName evidence="4">Peptidase</fullName>
    </recommendedName>
</protein>
<dbReference type="PANTHER" id="PTHR40115">
    <property type="entry name" value="INNER MEMBRANE PROTEIN WITH PEPSY TM HELIX"/>
    <property type="match status" value="1"/>
</dbReference>
<evidence type="ECO:0000313" key="3">
    <source>
        <dbReference type="Proteomes" id="UP000727456"/>
    </source>
</evidence>
<dbReference type="PANTHER" id="PTHR40115:SF1">
    <property type="entry name" value="INNER MEMBRANE PROTEIN WITH PEPSY TM HELIX"/>
    <property type="match status" value="1"/>
</dbReference>
<feature type="transmembrane region" description="Helical" evidence="1">
    <location>
        <begin position="170"/>
        <end position="193"/>
    </location>
</feature>
<dbReference type="EMBL" id="JAAOZC010000001">
    <property type="protein sequence ID" value="NIJ07058.1"/>
    <property type="molecule type" value="Genomic_DNA"/>
</dbReference>
<name>A0ABX0TNG6_9SPHN</name>
<dbReference type="InterPro" id="IPR032307">
    <property type="entry name" value="PepSY_TM-like_2"/>
</dbReference>
<organism evidence="2 3">
    <name type="scientific">Sphingomonas vulcanisoli</name>
    <dbReference type="NCBI Taxonomy" id="1658060"/>
    <lineage>
        <taxon>Bacteria</taxon>
        <taxon>Pseudomonadati</taxon>
        <taxon>Pseudomonadota</taxon>
        <taxon>Alphaproteobacteria</taxon>
        <taxon>Sphingomonadales</taxon>
        <taxon>Sphingomonadaceae</taxon>
        <taxon>Sphingomonas</taxon>
    </lineage>
</organism>
<feature type="transmembrane region" description="Helical" evidence="1">
    <location>
        <begin position="199"/>
        <end position="219"/>
    </location>
</feature>
<evidence type="ECO:0000313" key="2">
    <source>
        <dbReference type="EMBL" id="NIJ07058.1"/>
    </source>
</evidence>
<proteinExistence type="predicted"/>
<accession>A0ABX0TNG6</accession>
<keyword evidence="1" id="KW-1133">Transmembrane helix</keyword>